<evidence type="ECO:0000313" key="2">
    <source>
        <dbReference type="Proteomes" id="UP000294588"/>
    </source>
</evidence>
<name>A0AC61QKE9_9BACT</name>
<organism evidence="1 2">
    <name type="scientific">Candidatus Syntrophosphaera thermopropionivorans</name>
    <dbReference type="NCBI Taxonomy" id="2593015"/>
    <lineage>
        <taxon>Bacteria</taxon>
        <taxon>Pseudomonadati</taxon>
        <taxon>Candidatus Cloacimonadota</taxon>
        <taxon>Candidatus Cloacimonadia</taxon>
        <taxon>Candidatus Cloacimonadales</taxon>
        <taxon>Candidatus Cloacimonadaceae</taxon>
        <taxon>Candidatus Syntrophosphaera</taxon>
    </lineage>
</organism>
<accession>A0AC61QKE9</accession>
<evidence type="ECO:0000313" key="1">
    <source>
        <dbReference type="EMBL" id="TDF73887.1"/>
    </source>
</evidence>
<keyword evidence="1" id="KW-0808">Transferase</keyword>
<comment type="caution">
    <text evidence="1">The sequence shown here is derived from an EMBL/GenBank/DDBJ whole genome shotgun (WGS) entry which is preliminary data.</text>
</comment>
<reference evidence="1" key="1">
    <citation type="submission" date="2019-03" db="EMBL/GenBank/DDBJ databases">
        <title>Candidatus Syntrophosphaera thermopropionivorans: a novel player in syntrophic propionate oxidation during anaerobic digestion.</title>
        <authorList>
            <person name="Dyksma S."/>
        </authorList>
    </citation>
    <scope>NUCLEOTIDE SEQUENCE</scope>
    <source>
        <strain evidence="1">W5</strain>
    </source>
</reference>
<proteinExistence type="predicted"/>
<dbReference type="EMBL" id="SMOG01000003">
    <property type="protein sequence ID" value="TDF73887.1"/>
    <property type="molecule type" value="Genomic_DNA"/>
</dbReference>
<sequence length="404" mass="46159">MHYPDSFSRITQVMKSSLIRELVASTKNIPDLISFAGGFPSPATFPTQQLAELFEEVIKNGGSDVLQYGASEGDILLKKQLMQWEGYELKPEEMVITVGATNAIYYYARCLINPGDVILCEAPSFLGTLVTFDAIEADCQSVPINDEGIIIEELEEKVKILHQQGKNIKFLYIIPDFHNPAGITYSLQRRKEIIQFCIDNNIPILEDNPYSRLRFYGEPVPTFYQVARTDFAPTNIVTEIVSFSKILGPGLRIAYAKGDKELIEKMVSWQQKVTITPDCVAERAVARFLEKGLMDTHLKYIAEYYRPYLQKMLDELEKQMPPEVQWTKPEGGIFLWLTLPEYINADELFVEASKHKVSFIPGSKFYPEGQEKFNTLRLNFTYSTFEQIEQGIRSLAELLKEKIK</sequence>
<protein>
    <submittedName>
        <fullName evidence="1">PLP-dependent aminotransferase family protein</fullName>
    </submittedName>
</protein>
<keyword evidence="2" id="KW-1185">Reference proteome</keyword>
<keyword evidence="1" id="KW-0032">Aminotransferase</keyword>
<gene>
    <name evidence="1" type="ORF">E0946_02400</name>
</gene>
<dbReference type="Proteomes" id="UP000294588">
    <property type="component" value="Unassembled WGS sequence"/>
</dbReference>